<evidence type="ECO:0000313" key="2">
    <source>
        <dbReference type="EMBL" id="CAG08995.1"/>
    </source>
</evidence>
<dbReference type="KEGG" id="tng:GSTEN00030154G001"/>
<gene>
    <name evidence="2" type="ORF">GSTENG00030154001</name>
</gene>
<organism evidence="2">
    <name type="scientific">Tetraodon nigroviridis</name>
    <name type="common">Spotted green pufferfish</name>
    <name type="synonym">Chelonodon nigroviridis</name>
    <dbReference type="NCBI Taxonomy" id="99883"/>
    <lineage>
        <taxon>Eukaryota</taxon>
        <taxon>Metazoa</taxon>
        <taxon>Chordata</taxon>
        <taxon>Craniata</taxon>
        <taxon>Vertebrata</taxon>
        <taxon>Euteleostomi</taxon>
        <taxon>Actinopterygii</taxon>
        <taxon>Neopterygii</taxon>
        <taxon>Teleostei</taxon>
        <taxon>Neoteleostei</taxon>
        <taxon>Acanthomorphata</taxon>
        <taxon>Eupercaria</taxon>
        <taxon>Tetraodontiformes</taxon>
        <taxon>Tetradontoidea</taxon>
        <taxon>Tetraodontidae</taxon>
        <taxon>Tetraodon</taxon>
    </lineage>
</organism>
<dbReference type="EMBL" id="CAAE01015002">
    <property type="protein sequence ID" value="CAG08995.1"/>
    <property type="molecule type" value="Genomic_DNA"/>
</dbReference>
<dbReference type="Pfam" id="PF08238">
    <property type="entry name" value="Sel1"/>
    <property type="match status" value="4"/>
</dbReference>
<dbReference type="Gene3D" id="1.25.40.10">
    <property type="entry name" value="Tetratricopeptide repeat domain"/>
    <property type="match status" value="3"/>
</dbReference>
<dbReference type="SMART" id="SM00671">
    <property type="entry name" value="SEL1"/>
    <property type="match status" value="6"/>
</dbReference>
<accession>Q4RRI7</accession>
<name>Q4RRI7_TETNG</name>
<dbReference type="InterPro" id="IPR011990">
    <property type="entry name" value="TPR-like_helical_dom_sf"/>
</dbReference>
<dbReference type="SUPFAM" id="SSF81901">
    <property type="entry name" value="HCP-like"/>
    <property type="match status" value="3"/>
</dbReference>
<dbReference type="PANTHER" id="PTHR44444:SF4">
    <property type="entry name" value="PROTEIN SEL-1 HOMOLOG 3 ISOFORM X1"/>
    <property type="match status" value="1"/>
</dbReference>
<feature type="region of interest" description="Disordered" evidence="1">
    <location>
        <begin position="490"/>
        <end position="509"/>
    </location>
</feature>
<reference evidence="2" key="1">
    <citation type="journal article" date="2004" name="Nature">
        <title>Genome duplication in the teleost fish Tetraodon nigroviridis reveals the early vertebrate proto-karyotype.</title>
        <authorList>
            <person name="Jaillon O."/>
            <person name="Aury J.-M."/>
            <person name="Brunet F."/>
            <person name="Petit J.-L."/>
            <person name="Stange-Thomann N."/>
            <person name="Mauceli E."/>
            <person name="Bouneau L."/>
            <person name="Fischer C."/>
            <person name="Ozouf-Costaz C."/>
            <person name="Bernot A."/>
            <person name="Nicaud S."/>
            <person name="Jaffe D."/>
            <person name="Fisher S."/>
            <person name="Lutfalla G."/>
            <person name="Dossat C."/>
            <person name="Segurens B."/>
            <person name="Dasilva C."/>
            <person name="Salanoubat M."/>
            <person name="Levy M."/>
            <person name="Boudet N."/>
            <person name="Castellano S."/>
            <person name="Anthouard V."/>
            <person name="Jubin C."/>
            <person name="Castelli V."/>
            <person name="Katinka M."/>
            <person name="Vacherie B."/>
            <person name="Biemont C."/>
            <person name="Skalli Z."/>
            <person name="Cattolico L."/>
            <person name="Poulain J."/>
            <person name="De Berardinis V."/>
            <person name="Cruaud C."/>
            <person name="Duprat S."/>
            <person name="Brottier P."/>
            <person name="Coutanceau J.-P."/>
            <person name="Gouzy J."/>
            <person name="Parra G."/>
            <person name="Lardier G."/>
            <person name="Chapple C."/>
            <person name="McKernan K.J."/>
            <person name="McEwan P."/>
            <person name="Bosak S."/>
            <person name="Kellis M."/>
            <person name="Volff J.-N."/>
            <person name="Guigo R."/>
            <person name="Zody M.C."/>
            <person name="Mesirov J."/>
            <person name="Lindblad-Toh K."/>
            <person name="Birren B."/>
            <person name="Nusbaum C."/>
            <person name="Kahn D."/>
            <person name="Robinson-Rechavi M."/>
            <person name="Laudet V."/>
            <person name="Schachter V."/>
            <person name="Quetier F."/>
            <person name="Saurin W."/>
            <person name="Scarpelli C."/>
            <person name="Wincker P."/>
            <person name="Lander E.S."/>
            <person name="Weissenbach J."/>
            <person name="Roest Crollius H."/>
        </authorList>
    </citation>
    <scope>NUCLEOTIDE SEQUENCE [LARGE SCALE GENOMIC DNA]</scope>
</reference>
<dbReference type="InterPro" id="IPR006597">
    <property type="entry name" value="Sel1-like"/>
</dbReference>
<sequence>MTVKINGYSLAAEYEASSRRISLSAVGRALYSLSLQKLEEAGTIATISRTLPLLLQAGCLGETRALYMSSVLYSAELGVRKQPRKVWLLALLAAQRDNRLALLQLGHMHHQGVHGLPVDPDLAYAYYANIAQQTTLDRHNPSSAQTFVEAIYLNDDETLSQQTNEKHHIFQWLRLQARRGAAEAEQALASMLFWGQQGVTQNIRKAVRHYERGAVQLEDPASMYDYGIVLLQGFVPAINALAWYYERFQQDYRRAVELWERADLLLSPDAALNLGFVHSQGLYPGKAADQFLAYKYYMKAAERGHIRGAVSLAEVWTTGIAGLVGRRPEDALLFTSLLYYTMAAESGYAAAQFNVAYLCEQHSQGLLNHDSASSCMWKYYNLTIQSQQPDTYALIRMGDLLHEGHKDPFPAAEMYMKAALRNDPQGWYSLGLLVEEGFRLPLSVLVELGLSELYLADRSLLLRTLYSRTQHAGCFDADLCARRNEGRDEEQMACDNGPPSPRLLSDTGVDTGKRMSAVTTASSRFMVQLPEQLLYSTFRVLSIGAAILALGPPVLHKSMCIQRKSHSGQIFVLKKDVLVVVPSVMPLPPLTTHQSSSDILAKSGYLSVFELVLFLSVLSGCPTFTSQARSKGRWNKGGK</sequence>
<protein>
    <submittedName>
        <fullName evidence="2">(spotted green pufferfish) hypothetical protein</fullName>
    </submittedName>
</protein>
<dbReference type="PANTHER" id="PTHR44444">
    <property type="entry name" value="PROTEIN SEL-1 HOMOLOG 3"/>
    <property type="match status" value="1"/>
</dbReference>
<comment type="caution">
    <text evidence="2">The sequence shown here is derived from an EMBL/GenBank/DDBJ whole genome shotgun (WGS) entry which is preliminary data.</text>
</comment>
<dbReference type="OrthoDB" id="272077at2759"/>
<dbReference type="AlphaFoldDB" id="Q4RRI7"/>
<dbReference type="InterPro" id="IPR042756">
    <property type="entry name" value="Sel-1L3"/>
</dbReference>
<reference evidence="2" key="2">
    <citation type="submission" date="2004-02" db="EMBL/GenBank/DDBJ databases">
        <authorList>
            <consortium name="Genoscope"/>
            <consortium name="Whitehead Institute Centre for Genome Research"/>
        </authorList>
    </citation>
    <scope>NUCLEOTIDE SEQUENCE</scope>
</reference>
<evidence type="ECO:0000256" key="1">
    <source>
        <dbReference type="SAM" id="MobiDB-lite"/>
    </source>
</evidence>
<proteinExistence type="predicted"/>